<dbReference type="AlphaFoldDB" id="A0A9X2JRT8"/>
<feature type="transmembrane region" description="Helical" evidence="1">
    <location>
        <begin position="47"/>
        <end position="66"/>
    </location>
</feature>
<sequence length="111" mass="12475">MKKEAMSDEDLIDACKEMSKGLIDADLGGNVYKKRIAYSNKGKRGGYRTIVGAVIGNKYFFLYVFAKNKKTNISSKEKVALKELARMFISFDKKRLGKLVKEGELIEVGDL</sequence>
<keyword evidence="1" id="KW-1133">Transmembrane helix</keyword>
<dbReference type="Pfam" id="PF06296">
    <property type="entry name" value="RelE"/>
    <property type="match status" value="1"/>
</dbReference>
<dbReference type="Proteomes" id="UP001139474">
    <property type="component" value="Unassembled WGS sequence"/>
</dbReference>
<accession>A0A9X2JRT8</accession>
<keyword evidence="3" id="KW-1185">Reference proteome</keyword>
<comment type="caution">
    <text evidence="2">The sequence shown here is derived from an EMBL/GenBank/DDBJ whole genome shotgun (WGS) entry which is preliminary data.</text>
</comment>
<name>A0A9X2JRT8_9GAMM</name>
<keyword evidence="1" id="KW-0812">Transmembrane</keyword>
<evidence type="ECO:0000313" key="2">
    <source>
        <dbReference type="EMBL" id="MCP1338025.1"/>
    </source>
</evidence>
<dbReference type="PIRSF" id="PIRSF018634">
    <property type="entry name" value="UCP018634"/>
    <property type="match status" value="1"/>
</dbReference>
<evidence type="ECO:0000256" key="1">
    <source>
        <dbReference type="SAM" id="Phobius"/>
    </source>
</evidence>
<organism evidence="2 3">
    <name type="scientific">Idiomarina rhizosphaerae</name>
    <dbReference type="NCBI Taxonomy" id="2961572"/>
    <lineage>
        <taxon>Bacteria</taxon>
        <taxon>Pseudomonadati</taxon>
        <taxon>Pseudomonadota</taxon>
        <taxon>Gammaproteobacteria</taxon>
        <taxon>Alteromonadales</taxon>
        <taxon>Idiomarinaceae</taxon>
        <taxon>Idiomarina</taxon>
    </lineage>
</organism>
<evidence type="ECO:0000313" key="3">
    <source>
        <dbReference type="Proteomes" id="UP001139474"/>
    </source>
</evidence>
<protein>
    <submittedName>
        <fullName evidence="2">Type II toxin-antitoxin system RelE/ParE family toxin</fullName>
    </submittedName>
</protein>
<dbReference type="InterPro" id="IPR009387">
    <property type="entry name" value="HigB-2"/>
</dbReference>
<reference evidence="2" key="1">
    <citation type="submission" date="2022-06" db="EMBL/GenBank/DDBJ databases">
        <title>Idiomarina rhizosphaerae M1R2S28.</title>
        <authorList>
            <person name="Sun J.-Q."/>
            <person name="Li L.-F."/>
        </authorList>
    </citation>
    <scope>NUCLEOTIDE SEQUENCE</scope>
    <source>
        <strain evidence="2">M1R2S28</strain>
    </source>
</reference>
<keyword evidence="1" id="KW-0472">Membrane</keyword>
<gene>
    <name evidence="2" type="ORF">NJR55_00335</name>
</gene>
<dbReference type="EMBL" id="JAMZDE010000001">
    <property type="protein sequence ID" value="MCP1338025.1"/>
    <property type="molecule type" value="Genomic_DNA"/>
</dbReference>
<proteinExistence type="predicted"/>